<organism evidence="4 5">
    <name type="scientific">Marasmius tenuissimus</name>
    <dbReference type="NCBI Taxonomy" id="585030"/>
    <lineage>
        <taxon>Eukaryota</taxon>
        <taxon>Fungi</taxon>
        <taxon>Dikarya</taxon>
        <taxon>Basidiomycota</taxon>
        <taxon>Agaricomycotina</taxon>
        <taxon>Agaricomycetes</taxon>
        <taxon>Agaricomycetidae</taxon>
        <taxon>Agaricales</taxon>
        <taxon>Marasmiineae</taxon>
        <taxon>Marasmiaceae</taxon>
        <taxon>Marasmius</taxon>
    </lineage>
</organism>
<proteinExistence type="predicted"/>
<reference evidence="4 5" key="1">
    <citation type="submission" date="2024-05" db="EMBL/GenBank/DDBJ databases">
        <title>A draft genome resource for the thread blight pathogen Marasmius tenuissimus strain MS-2.</title>
        <authorList>
            <person name="Yulfo-Soto G.E."/>
            <person name="Baruah I.K."/>
            <person name="Amoako-Attah I."/>
            <person name="Bukari Y."/>
            <person name="Meinhardt L.W."/>
            <person name="Bailey B.A."/>
            <person name="Cohen S.P."/>
        </authorList>
    </citation>
    <scope>NUCLEOTIDE SEQUENCE [LARGE SCALE GENOMIC DNA]</scope>
    <source>
        <strain evidence="4 5">MS-2</strain>
    </source>
</reference>
<evidence type="ECO:0008006" key="6">
    <source>
        <dbReference type="Google" id="ProtNLM"/>
    </source>
</evidence>
<evidence type="ECO:0000256" key="3">
    <source>
        <dbReference type="ARBA" id="ARBA00023002"/>
    </source>
</evidence>
<dbReference type="Pfam" id="PF00743">
    <property type="entry name" value="FMO-like"/>
    <property type="match status" value="1"/>
</dbReference>
<dbReference type="InterPro" id="IPR050982">
    <property type="entry name" value="Auxin_biosynth/cation_transpt"/>
</dbReference>
<gene>
    <name evidence="4" type="ORF">AAF712_009705</name>
</gene>
<evidence type="ECO:0000256" key="2">
    <source>
        <dbReference type="ARBA" id="ARBA00022827"/>
    </source>
</evidence>
<dbReference type="InterPro" id="IPR036188">
    <property type="entry name" value="FAD/NAD-bd_sf"/>
</dbReference>
<dbReference type="EMBL" id="JBBXMP010000082">
    <property type="protein sequence ID" value="KAL0063396.1"/>
    <property type="molecule type" value="Genomic_DNA"/>
</dbReference>
<dbReference type="InterPro" id="IPR032710">
    <property type="entry name" value="NTF2-like_dom_sf"/>
</dbReference>
<comment type="caution">
    <text evidence="4">The sequence shown here is derived from an EMBL/GenBank/DDBJ whole genome shotgun (WGS) entry which is preliminary data.</text>
</comment>
<evidence type="ECO:0000313" key="4">
    <source>
        <dbReference type="EMBL" id="KAL0063396.1"/>
    </source>
</evidence>
<keyword evidence="1" id="KW-0285">Flavoprotein</keyword>
<evidence type="ECO:0000313" key="5">
    <source>
        <dbReference type="Proteomes" id="UP001437256"/>
    </source>
</evidence>
<dbReference type="PRINTS" id="PR00469">
    <property type="entry name" value="PNDRDTASEII"/>
</dbReference>
<dbReference type="PANTHER" id="PTHR43539:SF68">
    <property type="entry name" value="FLAVIN-BINDING MONOOXYGENASE-LIKE PROTEIN (AFU_ORTHOLOGUE AFUA_4G09220)"/>
    <property type="match status" value="1"/>
</dbReference>
<keyword evidence="3" id="KW-0560">Oxidoreductase</keyword>
<keyword evidence="5" id="KW-1185">Reference proteome</keyword>
<dbReference type="SUPFAM" id="SSF54427">
    <property type="entry name" value="NTF2-like"/>
    <property type="match status" value="1"/>
</dbReference>
<dbReference type="Gene3D" id="3.50.50.60">
    <property type="entry name" value="FAD/NAD(P)-binding domain"/>
    <property type="match status" value="1"/>
</dbReference>
<dbReference type="Proteomes" id="UP001437256">
    <property type="component" value="Unassembled WGS sequence"/>
</dbReference>
<dbReference type="SUPFAM" id="SSF51905">
    <property type="entry name" value="FAD/NAD(P)-binding domain"/>
    <property type="match status" value="1"/>
</dbReference>
<dbReference type="InterPro" id="IPR020946">
    <property type="entry name" value="Flavin_mOase-like"/>
</dbReference>
<sequence>MSISPASIVVNWLNEFAAHLAVGNVDGVASCFREDGWLRDFLIFTWNNRTLHGASKIAAYLRDTLKPGSLSEFRVDHRPFLAPEKGHITPALSGLSSGFTFETPNAHGQGFVRLMEDEPGRWKALTVFMSMEDLKGHEERGYENGMWGDHTLAWGDVKLERARRTEEDPRVLIVGGGQNGLIVAARFKQMQIPTLVVERNARIGDNWRKRYPMLSLHTIKSQHAMLYQPFPDTWPLFTPRDKLANWLEQYADSQDLVVWTNSRPLPTPTYDFVRRKWTVQIDRNGERVTIHPDHIVMATGTLGAPKIPPILRNSANEFKGRAIHASDYQGGREFSGKRVIVVGAGNTSADICQDLTHHGASSVTMVQRSTTCVVSLQSGKVGQLHTWPPDVPTNVSDFKLSAMPLLLLKKSLAEVAESGWQAMDGEMIEGLRGRGLDVNLGPDGTGNLFLVYERLGGFWVDVGCAQLIIDGKIDVKSGVEIERMVGEEVTFTDGSSLSADVVIFATGYELMRDIIKGTFGAETVDMTDDAWGLDDEGEFKGSYRPTGHPGLWYASGDFSLARMLSKPLALRIKAIELGLMKE</sequence>
<keyword evidence="2" id="KW-0274">FAD</keyword>
<accession>A0ABR2ZP07</accession>
<dbReference type="PANTHER" id="PTHR43539">
    <property type="entry name" value="FLAVIN-BINDING MONOOXYGENASE-LIKE PROTEIN (AFU_ORTHOLOGUE AFUA_4G09220)"/>
    <property type="match status" value="1"/>
</dbReference>
<name>A0ABR2ZP07_9AGAR</name>
<protein>
    <recommendedName>
        <fullName evidence="6">Flavin-containing monooxygenase</fullName>
    </recommendedName>
</protein>
<evidence type="ECO:0000256" key="1">
    <source>
        <dbReference type="ARBA" id="ARBA00022630"/>
    </source>
</evidence>